<accession>A0ABM1NAZ1</accession>
<dbReference type="RefSeq" id="XP_017783991.1">
    <property type="nucleotide sequence ID" value="XM_017928502.1"/>
</dbReference>
<evidence type="ECO:0000313" key="3">
    <source>
        <dbReference type="RefSeq" id="XP_017783991.1"/>
    </source>
</evidence>
<feature type="compositionally biased region" description="Basic and acidic residues" evidence="1">
    <location>
        <begin position="75"/>
        <end position="92"/>
    </location>
</feature>
<keyword evidence="2" id="KW-1185">Reference proteome</keyword>
<dbReference type="Proteomes" id="UP000695000">
    <property type="component" value="Unplaced"/>
</dbReference>
<feature type="region of interest" description="Disordered" evidence="1">
    <location>
        <begin position="73"/>
        <end position="92"/>
    </location>
</feature>
<gene>
    <name evidence="3" type="primary">LOC108567809</name>
</gene>
<protein>
    <submittedName>
        <fullName evidence="3">Uncharacterized protein LOC108567809</fullName>
    </submittedName>
</protein>
<evidence type="ECO:0000313" key="2">
    <source>
        <dbReference type="Proteomes" id="UP000695000"/>
    </source>
</evidence>
<organism evidence="2 3">
    <name type="scientific">Nicrophorus vespilloides</name>
    <name type="common">Boreal carrion beetle</name>
    <dbReference type="NCBI Taxonomy" id="110193"/>
    <lineage>
        <taxon>Eukaryota</taxon>
        <taxon>Metazoa</taxon>
        <taxon>Ecdysozoa</taxon>
        <taxon>Arthropoda</taxon>
        <taxon>Hexapoda</taxon>
        <taxon>Insecta</taxon>
        <taxon>Pterygota</taxon>
        <taxon>Neoptera</taxon>
        <taxon>Endopterygota</taxon>
        <taxon>Coleoptera</taxon>
        <taxon>Polyphaga</taxon>
        <taxon>Staphyliniformia</taxon>
        <taxon>Silphidae</taxon>
        <taxon>Nicrophorinae</taxon>
        <taxon>Nicrophorus</taxon>
    </lineage>
</organism>
<evidence type="ECO:0000256" key="1">
    <source>
        <dbReference type="SAM" id="MobiDB-lite"/>
    </source>
</evidence>
<sequence length="219" mass="25735">MNIMTHEVVSRKRKIQETVTDEEEFVTKKASNKEQSVTKEASDKEQRQHIINLCISKLSKRYKIVRTTNSSIKKSTLDKENQENPESEFKNGDQIKKQKLNISIRKHRKIAVGLSRSVLIENTLNRLKDVNKLEEQRKKEYLEFKRIPCNFARCVMIKNILSKYQNKVQLKEPSNESSAFFKLVLPRASPADYIYNSLSTPEPPELYNFEYFHIFMGMN</sequence>
<name>A0ABM1NAZ1_NICVS</name>
<reference evidence="3" key="1">
    <citation type="submission" date="2025-08" db="UniProtKB">
        <authorList>
            <consortium name="RefSeq"/>
        </authorList>
    </citation>
    <scope>IDENTIFICATION</scope>
    <source>
        <tissue evidence="3">Whole Larva</tissue>
    </source>
</reference>
<dbReference type="GeneID" id="108567809"/>
<proteinExistence type="predicted"/>